<evidence type="ECO:0000256" key="10">
    <source>
        <dbReference type="HAMAP-Rule" id="MF_02004"/>
    </source>
</evidence>
<evidence type="ECO:0000313" key="14">
    <source>
        <dbReference type="EMBL" id="QOV90530.1"/>
    </source>
</evidence>
<dbReference type="EMBL" id="CP063458">
    <property type="protein sequence ID" value="QOV90530.1"/>
    <property type="molecule type" value="Genomic_DNA"/>
</dbReference>
<dbReference type="InterPro" id="IPR002300">
    <property type="entry name" value="aa-tRNA-synth_Ia"/>
</dbReference>
<feature type="domain" description="Aminoacyl-tRNA synthetase class Ia" evidence="11">
    <location>
        <begin position="18"/>
        <end position="690"/>
    </location>
</feature>
<dbReference type="RefSeq" id="WP_206293618.1">
    <property type="nucleotide sequence ID" value="NZ_CP063458.1"/>
</dbReference>
<gene>
    <name evidence="10" type="primary">valS</name>
    <name evidence="14" type="ORF">IPV69_03950</name>
</gene>
<evidence type="ECO:0000256" key="7">
    <source>
        <dbReference type="ARBA" id="ARBA00022917"/>
    </source>
</evidence>
<dbReference type="Gene3D" id="3.90.740.10">
    <property type="entry name" value="Valyl/Leucyl/Isoleucyl-tRNA synthetase, editing domain"/>
    <property type="match status" value="1"/>
</dbReference>
<dbReference type="GO" id="GO:0004832">
    <property type="term" value="F:valine-tRNA ligase activity"/>
    <property type="evidence" value="ECO:0007669"/>
    <property type="project" value="UniProtKB-UniRule"/>
</dbReference>
<dbReference type="EC" id="6.1.1.9" evidence="10"/>
<comment type="subcellular location">
    <subcellularLocation>
        <location evidence="1 10">Cytoplasm</location>
    </subcellularLocation>
</comment>
<evidence type="ECO:0000256" key="1">
    <source>
        <dbReference type="ARBA" id="ARBA00004496"/>
    </source>
</evidence>
<dbReference type="InterPro" id="IPR033705">
    <property type="entry name" value="Anticodon_Ia_Val"/>
</dbReference>
<dbReference type="Gene3D" id="3.40.50.620">
    <property type="entry name" value="HUPs"/>
    <property type="match status" value="2"/>
</dbReference>
<dbReference type="InterPro" id="IPR014729">
    <property type="entry name" value="Rossmann-like_a/b/a_fold"/>
</dbReference>
<evidence type="ECO:0000259" key="11">
    <source>
        <dbReference type="Pfam" id="PF00133"/>
    </source>
</evidence>
<keyword evidence="6 10" id="KW-0067">ATP-binding</keyword>
<evidence type="ECO:0000256" key="3">
    <source>
        <dbReference type="ARBA" id="ARBA00022490"/>
    </source>
</evidence>
<dbReference type="SUPFAM" id="SSF46589">
    <property type="entry name" value="tRNA-binding arm"/>
    <property type="match status" value="1"/>
</dbReference>
<sequence length="1072" mass="119803">MPTELSKTYEPSAVESEAYAVWLKEGCFHAEPANPGNPYAIVIPPPNVTAALHLGHALNNTIQDILTRYHRMAGDNTCWLPGTDHAGIATQTIVDRRLQAEGQPALKDFKRMEAEGGPGREQFLTKVQAWKDEYELKITDQLKAMGCSCDWERQAFTMDPPRAKAVREAFYRLFKDGLIYRGKRLVNWDPVTQTALADDEVEMEDVDGQFYYLRYPLVDAEGASVGSALADAANGDNASDANTNVSADASAKADPTYVVVATTRPETMLGDTAVAINPKDPRAASLRGKFIKLPIVNRIIPIVEDDYVVLSVAHGGDPEDSKAQFATGFLKVTPAHDPNDYEIGRRHNLAVINVMAPDASISDKHGWTDVGEAGFVLGKSREEARKLIVKWFKEQGLLEEMKPYKHAVGHSYRSHVPIEPYLSDQWYCKVTDDRLAGAALRAMAPEQFEQRESSPKADGTLRFYPARYAKTFQTWHENIRDWCISRQLWWGHRIPVWGFTNHDAVDSKTDEQLSGLIEQLIRLKNDGRVAIRHADRTNELAPIDLQHSFICVREEDDRPALELLNQLGYTQDPDVLDTWFSSGLWPLSTLNWPTETAELAKWNPSNVLTTAREIITLWVSRMVMFNLYLRDCLPFTDVFIHAMIQDGEGQKMSKTLGNGVDPLDIIQSHGADAMRYTLAAMTTHTQDLRMPVDLVCPHTGETFKPQMTTISGGYKVAAPIQSCPSDPKKKIVSSYGYASGQAKPTADMPVAKNTSSKFDLGRNFCNKIWNAARYALGSLEAIGSTLADPTGVDESKWSMTDRWIVSRFNRTVAECNQAIADYRFDVYAKSLYDFFWRDLCDWYLEAIKPAMRDSARAPQTANILASLLDGSLRLMHPAIPFITETIWWKLNEVRPQRGLPGRIDCPPSPRLVTAAWPKVGDVSEAAEHIFPKVQELITGIRQIRNERQVNPKQVVAVSINCPSERARSVEMNREVIEGLSLCTLKEVGPDVQPPAGAAKLLSAGCEIYVEGLVDEAAEKVRIEKRREELTKLIAGMEGRLSNEQYLAKAPPKLVQQTKDQMAAMKAELERLG</sequence>
<keyword evidence="15" id="KW-1185">Reference proteome</keyword>
<keyword evidence="7 10" id="KW-0648">Protein biosynthesis</keyword>
<dbReference type="GO" id="GO:0006438">
    <property type="term" value="P:valyl-tRNA aminoacylation"/>
    <property type="evidence" value="ECO:0007669"/>
    <property type="project" value="UniProtKB-UniRule"/>
</dbReference>
<name>A0A7M2X1B9_9BACT</name>
<dbReference type="InterPro" id="IPR009008">
    <property type="entry name" value="Val/Leu/Ile-tRNA-synth_edit"/>
</dbReference>
<dbReference type="Pfam" id="PF00133">
    <property type="entry name" value="tRNA-synt_1"/>
    <property type="match status" value="1"/>
</dbReference>
<dbReference type="SUPFAM" id="SSF52374">
    <property type="entry name" value="Nucleotidylyl transferase"/>
    <property type="match status" value="1"/>
</dbReference>
<dbReference type="InterPro" id="IPR019499">
    <property type="entry name" value="Val-tRNA_synth_tRNA-bd"/>
</dbReference>
<evidence type="ECO:0000256" key="6">
    <source>
        <dbReference type="ARBA" id="ARBA00022840"/>
    </source>
</evidence>
<comment type="similarity">
    <text evidence="10">Belongs to the class-I aminoacyl-tRNA synthetase family. ValS type 1 subfamily.</text>
</comment>
<dbReference type="CDD" id="cd07962">
    <property type="entry name" value="Anticodon_Ia_Val"/>
    <property type="match status" value="1"/>
</dbReference>
<organism evidence="14 15">
    <name type="scientific">Humisphaera borealis</name>
    <dbReference type="NCBI Taxonomy" id="2807512"/>
    <lineage>
        <taxon>Bacteria</taxon>
        <taxon>Pseudomonadati</taxon>
        <taxon>Planctomycetota</taxon>
        <taxon>Phycisphaerae</taxon>
        <taxon>Tepidisphaerales</taxon>
        <taxon>Tepidisphaeraceae</taxon>
        <taxon>Humisphaera</taxon>
    </lineage>
</organism>
<dbReference type="Pfam" id="PF08264">
    <property type="entry name" value="Anticodon_1"/>
    <property type="match status" value="1"/>
</dbReference>
<keyword evidence="8 10" id="KW-0030">Aminoacyl-tRNA synthetase</keyword>
<dbReference type="Proteomes" id="UP000593765">
    <property type="component" value="Chromosome"/>
</dbReference>
<proteinExistence type="inferred from homology"/>
<dbReference type="SUPFAM" id="SSF47323">
    <property type="entry name" value="Anticodon-binding domain of a subclass of class I aminoacyl-tRNA synthetases"/>
    <property type="match status" value="1"/>
</dbReference>
<comment type="domain">
    <text evidence="10">ValRS has two distinct active sites: one for aminoacylation and one for editing. The misactivated threonine is translocated from the active site to the editing site.</text>
</comment>
<evidence type="ECO:0000259" key="12">
    <source>
        <dbReference type="Pfam" id="PF08264"/>
    </source>
</evidence>
<evidence type="ECO:0000256" key="4">
    <source>
        <dbReference type="ARBA" id="ARBA00022598"/>
    </source>
</evidence>
<keyword evidence="3 10" id="KW-0963">Cytoplasm</keyword>
<dbReference type="InterPro" id="IPR001412">
    <property type="entry name" value="aa-tRNA-synth_I_CS"/>
</dbReference>
<dbReference type="InterPro" id="IPR037118">
    <property type="entry name" value="Val-tRNA_synth_C_sf"/>
</dbReference>
<protein>
    <recommendedName>
        <fullName evidence="10">Valine--tRNA ligase</fullName>
        <ecNumber evidence="10">6.1.1.9</ecNumber>
    </recommendedName>
    <alternativeName>
        <fullName evidence="10">Valyl-tRNA synthetase</fullName>
        <shortName evidence="10">ValRS</shortName>
    </alternativeName>
</protein>
<evidence type="ECO:0000256" key="5">
    <source>
        <dbReference type="ARBA" id="ARBA00022741"/>
    </source>
</evidence>
<keyword evidence="5 10" id="KW-0547">Nucleotide-binding</keyword>
<comment type="function">
    <text evidence="10">Catalyzes the attachment of valine to tRNA(Val). As ValRS can inadvertently accommodate and process structurally similar amino acids such as threonine, to avoid such errors, it has a 'posttransfer' editing activity that hydrolyzes mischarged Thr-tRNA(Val) in a tRNA-dependent manner.</text>
</comment>
<dbReference type="PANTHER" id="PTHR11946:SF93">
    <property type="entry name" value="VALINE--TRNA LIGASE, CHLOROPLASTIC_MITOCHONDRIAL 2"/>
    <property type="match status" value="1"/>
</dbReference>
<dbReference type="GO" id="GO:0005829">
    <property type="term" value="C:cytosol"/>
    <property type="evidence" value="ECO:0007669"/>
    <property type="project" value="TreeGrafter"/>
</dbReference>
<evidence type="ECO:0000256" key="2">
    <source>
        <dbReference type="ARBA" id="ARBA00011245"/>
    </source>
</evidence>
<dbReference type="PANTHER" id="PTHR11946">
    <property type="entry name" value="VALYL-TRNA SYNTHETASES"/>
    <property type="match status" value="1"/>
</dbReference>
<dbReference type="NCBIfam" id="TIGR00422">
    <property type="entry name" value="valS"/>
    <property type="match status" value="1"/>
</dbReference>
<evidence type="ECO:0000259" key="13">
    <source>
        <dbReference type="Pfam" id="PF10458"/>
    </source>
</evidence>
<dbReference type="GO" id="GO:0005524">
    <property type="term" value="F:ATP binding"/>
    <property type="evidence" value="ECO:0007669"/>
    <property type="project" value="UniProtKB-UniRule"/>
</dbReference>
<dbReference type="FunFam" id="3.40.50.620:FF:000032">
    <property type="entry name" value="Valine--tRNA ligase"/>
    <property type="match status" value="1"/>
</dbReference>
<keyword evidence="10" id="KW-0175">Coiled coil</keyword>
<dbReference type="AlphaFoldDB" id="A0A7M2X1B9"/>
<evidence type="ECO:0000256" key="9">
    <source>
        <dbReference type="ARBA" id="ARBA00047552"/>
    </source>
</evidence>
<dbReference type="SUPFAM" id="SSF50677">
    <property type="entry name" value="ValRS/IleRS/LeuRS editing domain"/>
    <property type="match status" value="1"/>
</dbReference>
<reference evidence="14 15" key="1">
    <citation type="submission" date="2020-10" db="EMBL/GenBank/DDBJ databases">
        <title>Wide distribution of Phycisphaera-like planctomycetes from WD2101 soil group in peatlands and genome analysis of the first cultivated representative.</title>
        <authorList>
            <person name="Dedysh S.N."/>
            <person name="Beletsky A.V."/>
            <person name="Ivanova A."/>
            <person name="Kulichevskaya I.S."/>
            <person name="Suzina N.E."/>
            <person name="Philippov D.A."/>
            <person name="Rakitin A.L."/>
            <person name="Mardanov A.V."/>
            <person name="Ravin N.V."/>
        </authorList>
    </citation>
    <scope>NUCLEOTIDE SEQUENCE [LARGE SCALE GENOMIC DNA]</scope>
    <source>
        <strain evidence="14 15">M1803</strain>
    </source>
</reference>
<feature type="short sequence motif" description="'KMSKS' region" evidence="10">
    <location>
        <begin position="651"/>
        <end position="655"/>
    </location>
</feature>
<accession>A0A7M2X1B9</accession>
<dbReference type="InterPro" id="IPR002303">
    <property type="entry name" value="Valyl-tRNA_ligase"/>
</dbReference>
<dbReference type="Gene3D" id="1.10.287.380">
    <property type="entry name" value="Valyl-tRNA synthetase, C-terminal domain"/>
    <property type="match status" value="1"/>
</dbReference>
<dbReference type="PROSITE" id="PS00178">
    <property type="entry name" value="AA_TRNA_LIGASE_I"/>
    <property type="match status" value="1"/>
</dbReference>
<dbReference type="Gene3D" id="1.10.730.10">
    <property type="entry name" value="Isoleucyl-tRNA Synthetase, Domain 1"/>
    <property type="match status" value="2"/>
</dbReference>
<dbReference type="Pfam" id="PF10458">
    <property type="entry name" value="Val_tRNA-synt_C"/>
    <property type="match status" value="1"/>
</dbReference>
<dbReference type="NCBIfam" id="NF004349">
    <property type="entry name" value="PRK05729.1"/>
    <property type="match status" value="1"/>
</dbReference>
<comment type="catalytic activity">
    <reaction evidence="9 10">
        <text>tRNA(Val) + L-valine + ATP = L-valyl-tRNA(Val) + AMP + diphosphate</text>
        <dbReference type="Rhea" id="RHEA:10704"/>
        <dbReference type="Rhea" id="RHEA-COMP:9672"/>
        <dbReference type="Rhea" id="RHEA-COMP:9708"/>
        <dbReference type="ChEBI" id="CHEBI:30616"/>
        <dbReference type="ChEBI" id="CHEBI:33019"/>
        <dbReference type="ChEBI" id="CHEBI:57762"/>
        <dbReference type="ChEBI" id="CHEBI:78442"/>
        <dbReference type="ChEBI" id="CHEBI:78537"/>
        <dbReference type="ChEBI" id="CHEBI:456215"/>
        <dbReference type="EC" id="6.1.1.9"/>
    </reaction>
</comment>
<comment type="domain">
    <text evidence="10">The C-terminal coiled-coil domain is crucial for aminoacylation activity.</text>
</comment>
<comment type="subunit">
    <text evidence="2 10">Monomer.</text>
</comment>
<feature type="domain" description="Valyl-tRNA synthetase tRNA-binding arm" evidence="13">
    <location>
        <begin position="1016"/>
        <end position="1071"/>
    </location>
</feature>
<dbReference type="HAMAP" id="MF_02004">
    <property type="entry name" value="Val_tRNA_synth_type1"/>
    <property type="match status" value="1"/>
</dbReference>
<dbReference type="GO" id="GO:0002161">
    <property type="term" value="F:aminoacyl-tRNA deacylase activity"/>
    <property type="evidence" value="ECO:0007669"/>
    <property type="project" value="InterPro"/>
</dbReference>
<feature type="domain" description="Methionyl/Valyl/Leucyl/Isoleucyl-tRNA synthetase anticodon-binding" evidence="12">
    <location>
        <begin position="801"/>
        <end position="957"/>
    </location>
</feature>
<dbReference type="InterPro" id="IPR009080">
    <property type="entry name" value="tRNAsynth_Ia_anticodon-bd"/>
</dbReference>
<evidence type="ECO:0000256" key="8">
    <source>
        <dbReference type="ARBA" id="ARBA00023146"/>
    </source>
</evidence>
<dbReference type="PRINTS" id="PR00986">
    <property type="entry name" value="TRNASYNTHVAL"/>
</dbReference>
<keyword evidence="4 10" id="KW-0436">Ligase</keyword>
<dbReference type="InterPro" id="IPR013155">
    <property type="entry name" value="M/V/L/I-tRNA-synth_anticd-bd"/>
</dbReference>
<dbReference type="InterPro" id="IPR010978">
    <property type="entry name" value="tRNA-bd_arm"/>
</dbReference>
<evidence type="ECO:0000313" key="15">
    <source>
        <dbReference type="Proteomes" id="UP000593765"/>
    </source>
</evidence>
<comment type="caution">
    <text evidence="10">Lacks conserved residue(s) required for the propagation of feature annotation.</text>
</comment>
<feature type="binding site" evidence="10">
    <location>
        <position position="654"/>
    </location>
    <ligand>
        <name>ATP</name>
        <dbReference type="ChEBI" id="CHEBI:30616"/>
    </ligand>
</feature>
<dbReference type="KEGG" id="hbs:IPV69_03950"/>